<evidence type="ECO:0000313" key="3">
    <source>
        <dbReference type="Proteomes" id="UP001501083"/>
    </source>
</evidence>
<comment type="caution">
    <text evidence="2">The sequence shown here is derived from an EMBL/GenBank/DDBJ whole genome shotgun (WGS) entry which is preliminary data.</text>
</comment>
<feature type="domain" description="Resolvase HTH" evidence="1">
    <location>
        <begin position="50"/>
        <end position="83"/>
    </location>
</feature>
<keyword evidence="3" id="KW-1185">Reference proteome</keyword>
<dbReference type="Gene3D" id="1.10.10.60">
    <property type="entry name" value="Homeodomain-like"/>
    <property type="match status" value="1"/>
</dbReference>
<name>A0ABP9LDI8_9GAMM</name>
<evidence type="ECO:0000313" key="2">
    <source>
        <dbReference type="EMBL" id="GAA5075604.1"/>
    </source>
</evidence>
<dbReference type="Proteomes" id="UP001501083">
    <property type="component" value="Unassembled WGS sequence"/>
</dbReference>
<accession>A0ABP9LDI8</accession>
<dbReference type="Pfam" id="PF02796">
    <property type="entry name" value="HTH_7"/>
    <property type="match status" value="1"/>
</dbReference>
<reference evidence="3" key="1">
    <citation type="journal article" date="2019" name="Int. J. Syst. Evol. Microbiol.">
        <title>The Global Catalogue of Microorganisms (GCM) 10K type strain sequencing project: providing services to taxonomists for standard genome sequencing and annotation.</title>
        <authorList>
            <consortium name="The Broad Institute Genomics Platform"/>
            <consortium name="The Broad Institute Genome Sequencing Center for Infectious Disease"/>
            <person name="Wu L."/>
            <person name="Ma J."/>
        </authorList>
    </citation>
    <scope>NUCLEOTIDE SEQUENCE [LARGE SCALE GENOMIC DNA]</scope>
    <source>
        <strain evidence="3">JCM 19212</strain>
    </source>
</reference>
<gene>
    <name evidence="2" type="ORF">GCM10025759_19290</name>
</gene>
<proteinExistence type="predicted"/>
<evidence type="ECO:0000259" key="1">
    <source>
        <dbReference type="Pfam" id="PF02796"/>
    </source>
</evidence>
<sequence>MSRAILKIALSSALGREPTYVEFSAYLQALRNHGGDRVYIPQRETPDADQAAKILELRRGGMSIRKIAREVRTSKSQVHRALSQNPDLFVDKEAA</sequence>
<organism evidence="2 3">
    <name type="scientific">Lysobacter panacisoli</name>
    <dbReference type="NCBI Taxonomy" id="1255263"/>
    <lineage>
        <taxon>Bacteria</taxon>
        <taxon>Pseudomonadati</taxon>
        <taxon>Pseudomonadota</taxon>
        <taxon>Gammaproteobacteria</taxon>
        <taxon>Lysobacterales</taxon>
        <taxon>Lysobacteraceae</taxon>
        <taxon>Lysobacter</taxon>
    </lineage>
</organism>
<dbReference type="InterPro" id="IPR006120">
    <property type="entry name" value="Resolvase_HTH_dom"/>
</dbReference>
<protein>
    <recommendedName>
        <fullName evidence="1">Resolvase HTH domain-containing protein</fullName>
    </recommendedName>
</protein>
<dbReference type="EMBL" id="BAABKY010000002">
    <property type="protein sequence ID" value="GAA5075604.1"/>
    <property type="molecule type" value="Genomic_DNA"/>
</dbReference>
<dbReference type="RefSeq" id="WP_158985706.1">
    <property type="nucleotide sequence ID" value="NZ_BAABKY010000002.1"/>
</dbReference>